<evidence type="ECO:0000313" key="1">
    <source>
        <dbReference type="EMBL" id="BDU01602.1"/>
    </source>
</evidence>
<name>A0ABN6U8R6_9NOCA</name>
<reference evidence="1 2" key="1">
    <citation type="submission" date="2022-11" db="EMBL/GenBank/DDBJ databases">
        <title>Genome Sequencing of Nocardia sp. ON39_IFM12276 and assembly.</title>
        <authorList>
            <person name="Shimojima M."/>
            <person name="Toyokawa M."/>
            <person name="Uesaka K."/>
        </authorList>
    </citation>
    <scope>NUCLEOTIDE SEQUENCE [LARGE SCALE GENOMIC DNA]</scope>
    <source>
        <strain evidence="1 2">IFM 12276</strain>
    </source>
</reference>
<evidence type="ECO:0000313" key="2">
    <source>
        <dbReference type="Proteomes" id="UP001317870"/>
    </source>
</evidence>
<dbReference type="RefSeq" id="WP_281874737.1">
    <property type="nucleotide sequence ID" value="NZ_AP026978.1"/>
</dbReference>
<keyword evidence="2" id="KW-1185">Reference proteome</keyword>
<accession>A0ABN6U8R6</accession>
<sequence length="81" mass="9288">MPDWVEVVLDRASLDAGDDALPHGQRWMFPAVSTIYDLVIWIAGRYVPRLPGVHHWELFMDSDNTHEGWVPRGSMGWLSAR</sequence>
<organism evidence="1 2">
    <name type="scientific">Nocardia sputorum</name>
    <dbReference type="NCBI Taxonomy" id="2984338"/>
    <lineage>
        <taxon>Bacteria</taxon>
        <taxon>Bacillati</taxon>
        <taxon>Actinomycetota</taxon>
        <taxon>Actinomycetes</taxon>
        <taxon>Mycobacteriales</taxon>
        <taxon>Nocardiaceae</taxon>
        <taxon>Nocardia</taxon>
    </lineage>
</organism>
<dbReference type="EMBL" id="AP026978">
    <property type="protein sequence ID" value="BDU01602.1"/>
    <property type="molecule type" value="Genomic_DNA"/>
</dbReference>
<protein>
    <submittedName>
        <fullName evidence="1">Uncharacterized protein</fullName>
    </submittedName>
</protein>
<gene>
    <name evidence="1" type="ORF">IFM12276_46300</name>
</gene>
<proteinExistence type="predicted"/>
<dbReference type="Proteomes" id="UP001317870">
    <property type="component" value="Chromosome"/>
</dbReference>